<name>A0AC34RDJ6_9BILA</name>
<reference evidence="2" key="1">
    <citation type="submission" date="2022-11" db="UniProtKB">
        <authorList>
            <consortium name="WormBaseParasite"/>
        </authorList>
    </citation>
    <scope>IDENTIFICATION</scope>
</reference>
<evidence type="ECO:0000313" key="2">
    <source>
        <dbReference type="WBParaSite" id="JU765_v2.g5778.t1"/>
    </source>
</evidence>
<dbReference type="WBParaSite" id="JU765_v2.g5778.t1">
    <property type="protein sequence ID" value="JU765_v2.g5778.t1"/>
    <property type="gene ID" value="JU765_v2.g5778"/>
</dbReference>
<proteinExistence type="predicted"/>
<protein>
    <submittedName>
        <fullName evidence="2">Uncharacterized protein</fullName>
    </submittedName>
</protein>
<dbReference type="Proteomes" id="UP000887576">
    <property type="component" value="Unplaced"/>
</dbReference>
<evidence type="ECO:0000313" key="1">
    <source>
        <dbReference type="Proteomes" id="UP000887576"/>
    </source>
</evidence>
<accession>A0AC34RDJ6</accession>
<sequence length="94" mass="10342">MLIASMAVASAQAQSISYYGEQQSPSLAVLTTCFLSFCLMSSAIFAMFGLSGHKSGFLLSHIFFSIVVSIFHGILTSEWLIEWTKIKIIDGDWL</sequence>
<organism evidence="1 2">
    <name type="scientific">Panagrolaimus sp. JU765</name>
    <dbReference type="NCBI Taxonomy" id="591449"/>
    <lineage>
        <taxon>Eukaryota</taxon>
        <taxon>Metazoa</taxon>
        <taxon>Ecdysozoa</taxon>
        <taxon>Nematoda</taxon>
        <taxon>Chromadorea</taxon>
        <taxon>Rhabditida</taxon>
        <taxon>Tylenchina</taxon>
        <taxon>Panagrolaimomorpha</taxon>
        <taxon>Panagrolaimoidea</taxon>
        <taxon>Panagrolaimidae</taxon>
        <taxon>Panagrolaimus</taxon>
    </lineage>
</organism>